<name>A0A645D755_9ZZZZ</name>
<dbReference type="EMBL" id="VSSQ01033331">
    <property type="protein sequence ID" value="MPM84888.1"/>
    <property type="molecule type" value="Genomic_DNA"/>
</dbReference>
<evidence type="ECO:0000259" key="1">
    <source>
        <dbReference type="Pfam" id="PF09985"/>
    </source>
</evidence>
<reference evidence="2" key="1">
    <citation type="submission" date="2019-08" db="EMBL/GenBank/DDBJ databases">
        <authorList>
            <person name="Kucharzyk K."/>
            <person name="Murdoch R.W."/>
            <person name="Higgins S."/>
            <person name="Loffler F."/>
        </authorList>
    </citation>
    <scope>NUCLEOTIDE SEQUENCE</scope>
</reference>
<sequence length="127" mass="13611">MEAKAVNGATFKIIVDTAKSTISLRVPRTAFGEGDPTTWGYAGMVMSQDGYPSPGVWRVRDVKAIAEQWRIGGGSDTATNQTRILDLVWAGTDVTQESMLSGFTPSTALVDTLGADDFAQIQLLTIK</sequence>
<feature type="domain" description="Glucodextranase-like C-terminal" evidence="1">
    <location>
        <begin position="9"/>
        <end position="107"/>
    </location>
</feature>
<organism evidence="2">
    <name type="scientific">bioreactor metagenome</name>
    <dbReference type="NCBI Taxonomy" id="1076179"/>
    <lineage>
        <taxon>unclassified sequences</taxon>
        <taxon>metagenomes</taxon>
        <taxon>ecological metagenomes</taxon>
    </lineage>
</organism>
<dbReference type="SUPFAM" id="SSF49344">
    <property type="entry name" value="CBD9-like"/>
    <property type="match status" value="1"/>
</dbReference>
<protein>
    <recommendedName>
        <fullName evidence="1">Glucodextranase-like C-terminal domain-containing protein</fullName>
    </recommendedName>
</protein>
<dbReference type="AlphaFoldDB" id="A0A645D755"/>
<dbReference type="Gene3D" id="2.60.40.1190">
    <property type="match status" value="1"/>
</dbReference>
<proteinExistence type="predicted"/>
<comment type="caution">
    <text evidence="2">The sequence shown here is derived from an EMBL/GenBank/DDBJ whole genome shotgun (WGS) entry which is preliminary data.</text>
</comment>
<dbReference type="Pfam" id="PF09985">
    <property type="entry name" value="Glucodextran_C"/>
    <property type="match status" value="1"/>
</dbReference>
<dbReference type="InterPro" id="IPR019248">
    <property type="entry name" value="Glucodextran_C"/>
</dbReference>
<evidence type="ECO:0000313" key="2">
    <source>
        <dbReference type="EMBL" id="MPM84888.1"/>
    </source>
</evidence>
<accession>A0A645D755</accession>
<gene>
    <name evidence="2" type="ORF">SDC9_131964</name>
</gene>